<gene>
    <name evidence="1" type="ORF">OKIOD_LOCUS14069</name>
</gene>
<name>A0ABN7T1M0_OIKDI</name>
<organism evidence="1 2">
    <name type="scientific">Oikopleura dioica</name>
    <name type="common">Tunicate</name>
    <dbReference type="NCBI Taxonomy" id="34765"/>
    <lineage>
        <taxon>Eukaryota</taxon>
        <taxon>Metazoa</taxon>
        <taxon>Chordata</taxon>
        <taxon>Tunicata</taxon>
        <taxon>Appendicularia</taxon>
        <taxon>Copelata</taxon>
        <taxon>Oikopleuridae</taxon>
        <taxon>Oikopleura</taxon>
    </lineage>
</organism>
<dbReference type="EMBL" id="OU015567">
    <property type="protein sequence ID" value="CAG5110958.1"/>
    <property type="molecule type" value="Genomic_DNA"/>
</dbReference>
<dbReference type="Proteomes" id="UP001158576">
    <property type="component" value="Chromosome 2"/>
</dbReference>
<reference evidence="1 2" key="1">
    <citation type="submission" date="2021-04" db="EMBL/GenBank/DDBJ databases">
        <authorList>
            <person name="Bliznina A."/>
        </authorList>
    </citation>
    <scope>NUCLEOTIDE SEQUENCE [LARGE SCALE GENOMIC DNA]</scope>
</reference>
<accession>A0ABN7T1M0</accession>
<keyword evidence="2" id="KW-1185">Reference proteome</keyword>
<evidence type="ECO:0000313" key="1">
    <source>
        <dbReference type="EMBL" id="CAG5110958.1"/>
    </source>
</evidence>
<proteinExistence type="predicted"/>
<protein>
    <submittedName>
        <fullName evidence="1">Oidioi.mRNA.OKI2018_I69.chr2.g5304.t1.cds</fullName>
    </submittedName>
</protein>
<sequence>MKLFVAAFSAVSANIGCSIYPRGDIVGTYDPKTQKYDQFSDIYQYQPLNFKKCTNPMENDRFAEGTTCEQISCYGKNSHTSESNAICSCDSSGLNCNWVKQENRAVSAIPKCPRGCQGNDIFDLYRCRKNYMWGDNKYMDNDGHEYFYPGERCKKVTCSGARQPKQMQGAALAAWKAKSPSFYECMCDGDHCRWSGLNDDVVEGTAFNYGVDLTCAEWTAWENVGECVFGKQVRVRDCLVDETFYEAKTGPEADGRRGIPGYDCPGEAKDKIAC</sequence>
<evidence type="ECO:0000313" key="2">
    <source>
        <dbReference type="Proteomes" id="UP001158576"/>
    </source>
</evidence>